<gene>
    <name evidence="2" type="ORF">IFR04_012658</name>
</gene>
<dbReference type="Pfam" id="PF12770">
    <property type="entry name" value="CHAT"/>
    <property type="match status" value="1"/>
</dbReference>
<dbReference type="OrthoDB" id="3516528at2759"/>
<evidence type="ECO:0000313" key="2">
    <source>
        <dbReference type="EMBL" id="KAG4414211.1"/>
    </source>
</evidence>
<evidence type="ECO:0000313" key="3">
    <source>
        <dbReference type="Proteomes" id="UP000664132"/>
    </source>
</evidence>
<dbReference type="Proteomes" id="UP000664132">
    <property type="component" value="Unassembled WGS sequence"/>
</dbReference>
<sequence>MPDQTQVSLRLVARESVEGWVVQVFKDGVIVQRDVPVRDPLNQGQRSTCRWYLEEYVERLPFSKDRAQEAELLLESYPEDLLRQLSLREILAPELEEAPFNLDSILLSIEVCHSSAEGGCSVDTIHRLFWETLEDPGLWSHPRLAVVVERSMSPPRNERPPHADRFDCWRQPDGTLTLNLLVVVARNMTQNPSTHDDVNPFLATDALIRVQKILSGTRKPIQIRLEMVRPGTFAAFVKHLECARAIHGEGYFHVVHFDMHGKIGTRQGKLNKYGFLSFSNLASDGITSVPGHLVGQVLEKFKIPFAVLNACESARACLGDDANIAQQFLKHGVRNVLGMSFKISASAAAIFLEAFYHALLVCGNTFSEAAAAGRSILRRDPMRPARYNRQQRRQDSFVAVTYGPGLHCVLAQSIESGQRLSTHDTIFRPDMWNASPSTQLKEGLHGRDFDLLRLEKRLLQTNAVYLYGLAGVGKSVFLKRAVSLWKSTNFVDAIVAVDFSKDRITSGEVLSLVVLRQLLSQVNVPKHQSRLWIIPSRSLESYDNDMVITIVAEIVLDIDSVLIFDSLDIPLMPHPSHLAPALSESSVAGLCQTMNYLVALSQNASEKKPRLLFANRRGDARWLEMRIGRQFGPLLYELEGLDLASAIDLSHQVLQNCDGQTRMWSYEDADHLVSIIQLLGNNPLALQDLLPLQQVLKLKWSQFYRGLHHGLFTSVADLEQVDFGASQLVQEIHHASLNLRQGHFFFICLFSLYWDEAVSVDALQEIFSATASVSLRQDFQIQGHAGSSDRWPMILLSFALDRGYIRVSNGGASIHVHPLFTVVGRAYLTAFITPARRMHLRRAFCYSLDSLQTQFVLEKQGPKIGLANLLSSVDFCLIDVPLEHWPLSVFAAFSDPTLLSALPLATRPIAHEQIFELLRLLSIKFDKVEQKERYVQFFILVLFRIVSSCEDHNQELERTFEFSFIGLCLLPSLDHRVLALDTQLYQNCLLLVQFLSIPRVHEAGPQRSWSALMSLKYELCDRLNQNGSPLPHLQQLDLLSAGTDEIGSLISSIQDAQDPTMEFSNPRNFILDIILRLLQIYGAGNLAANSLRTDKCQQLTIGSEQRAPKEQMPDLFVDIDIRQFKQMLGFDEQNLVKAPIASSEAVNDNNNALETSYESGDWIRALDHHQNIITEASNACRFEEAEQHVESMRAILTKVSAPSHLFNALDNIRRAIKKQHISYLVSCTFTPSKIDVKGYTADDLRSERVPGNLESNTLSQTLHRAGIAVEDIAMATKEFEQNPRKWWEWWGNGSSSGSGWIAQIYDNSVRYKEEAGLMNDLHGACMSNNIAATVPLIQKLEALCKDGIFVDYELHPSPLQPIMDCFETALLQSQILNDWQAALLKDDFKSAKSHLNKLSASPQSNDASLTSSVIDALYVATDRERLLDFTLKFYAAANAVQFDSCQKLYNGFLKLVDNGELSRIKLEEIMSIKSEALGKLMQQAVEHKQWKHGIQYCKEFLALCDVLRKRDLEARDACIQIQSRCEWGLIQEDLAAAEASFDFDKCLELVDAMEIIYKTQKATPGRIRSTGILLV</sequence>
<reference evidence="2" key="1">
    <citation type="submission" date="2021-02" db="EMBL/GenBank/DDBJ databases">
        <title>Genome sequence Cadophora malorum strain M34.</title>
        <authorList>
            <person name="Stefanovic E."/>
            <person name="Vu D."/>
            <person name="Scully C."/>
            <person name="Dijksterhuis J."/>
            <person name="Roader J."/>
            <person name="Houbraken J."/>
        </authorList>
    </citation>
    <scope>NUCLEOTIDE SEQUENCE</scope>
    <source>
        <strain evidence="2">M34</strain>
    </source>
</reference>
<feature type="domain" description="CHAT" evidence="1">
    <location>
        <begin position="222"/>
        <end position="381"/>
    </location>
</feature>
<dbReference type="InterPro" id="IPR027417">
    <property type="entry name" value="P-loop_NTPase"/>
</dbReference>
<protein>
    <recommendedName>
        <fullName evidence="1">CHAT domain-containing protein</fullName>
    </recommendedName>
</protein>
<dbReference type="InterPro" id="IPR024983">
    <property type="entry name" value="CHAT_dom"/>
</dbReference>
<dbReference type="SUPFAM" id="SSF52540">
    <property type="entry name" value="P-loop containing nucleoside triphosphate hydrolases"/>
    <property type="match status" value="1"/>
</dbReference>
<evidence type="ECO:0000259" key="1">
    <source>
        <dbReference type="Pfam" id="PF12770"/>
    </source>
</evidence>
<accession>A0A8H7T744</accession>
<keyword evidence="3" id="KW-1185">Reference proteome</keyword>
<name>A0A8H7T744_9HELO</name>
<proteinExistence type="predicted"/>
<dbReference type="EMBL" id="JAFJYH010000276">
    <property type="protein sequence ID" value="KAG4414211.1"/>
    <property type="molecule type" value="Genomic_DNA"/>
</dbReference>
<comment type="caution">
    <text evidence="2">The sequence shown here is derived from an EMBL/GenBank/DDBJ whole genome shotgun (WGS) entry which is preliminary data.</text>
</comment>
<organism evidence="2 3">
    <name type="scientific">Cadophora malorum</name>
    <dbReference type="NCBI Taxonomy" id="108018"/>
    <lineage>
        <taxon>Eukaryota</taxon>
        <taxon>Fungi</taxon>
        <taxon>Dikarya</taxon>
        <taxon>Ascomycota</taxon>
        <taxon>Pezizomycotina</taxon>
        <taxon>Leotiomycetes</taxon>
        <taxon>Helotiales</taxon>
        <taxon>Ploettnerulaceae</taxon>
        <taxon>Cadophora</taxon>
    </lineage>
</organism>